<dbReference type="Pfam" id="PF22570">
    <property type="entry name" value="LiaF-TM"/>
    <property type="match status" value="1"/>
</dbReference>
<feature type="domain" description="LiaF transmembrane" evidence="2">
    <location>
        <begin position="53"/>
        <end position="155"/>
    </location>
</feature>
<evidence type="ECO:0000313" key="4">
    <source>
        <dbReference type="Proteomes" id="UP000095552"/>
    </source>
</evidence>
<evidence type="ECO:0000256" key="1">
    <source>
        <dbReference type="SAM" id="Phobius"/>
    </source>
</evidence>
<accession>A0A1E5T6E7</accession>
<dbReference type="PANTHER" id="PTHR40763">
    <property type="entry name" value="MEMBRANE PROTEIN-RELATED"/>
    <property type="match status" value="1"/>
</dbReference>
<feature type="transmembrane region" description="Helical" evidence="1">
    <location>
        <begin position="48"/>
        <end position="67"/>
    </location>
</feature>
<sequence>MIGVHLNSQKQQNNFGRYVSLVGDIKSPKVKTQKTTKRKKLTIMESKINRRIFVGAAFLIIGLLLTFDNLEIFRFNLPYYLFRWHSILIIVGVFMLSVREKVGLGITLLIIGGIFLLDDMADYYYWNFGFNDIFDLWPLALVGVGLSLILKRNSHKDEYEKKSFENELDYVDELAVFSGAERVVTSKEFKGGKLTSIFGGTSLNLINSDLAWGTNVLDVFVLFGGCDIRVPADMNVKVKVTAIFGGFSDERKVINENDANDGKELVIKGLVLFGGGEVK</sequence>
<reference evidence="3 4" key="1">
    <citation type="submission" date="2016-08" db="EMBL/GenBank/DDBJ databases">
        <title>Draft genome of Fabibacter sp. strain SK-8.</title>
        <authorList>
            <person name="Wong S.-K."/>
            <person name="Hamasaki K."/>
            <person name="Yoshizawa S."/>
        </authorList>
    </citation>
    <scope>NUCLEOTIDE SEQUENCE [LARGE SCALE GENOMIC DNA]</scope>
    <source>
        <strain evidence="3 4">SK-8</strain>
    </source>
</reference>
<name>A0A1E5T6E7_9BACT</name>
<dbReference type="AlphaFoldDB" id="A0A1E5T6E7"/>
<keyword evidence="4" id="KW-1185">Reference proteome</keyword>
<dbReference type="PANTHER" id="PTHR40763:SF5">
    <property type="entry name" value="MEMBRANE PROTEIN"/>
    <property type="match status" value="1"/>
</dbReference>
<feature type="transmembrane region" description="Helical" evidence="1">
    <location>
        <begin position="133"/>
        <end position="150"/>
    </location>
</feature>
<dbReference type="Proteomes" id="UP000095552">
    <property type="component" value="Unassembled WGS sequence"/>
</dbReference>
<evidence type="ECO:0000313" key="3">
    <source>
        <dbReference type="EMBL" id="OEK06930.1"/>
    </source>
</evidence>
<keyword evidence="1" id="KW-1133">Transmembrane helix</keyword>
<dbReference type="STRING" id="1563681.BFP71_04550"/>
<evidence type="ECO:0000259" key="2">
    <source>
        <dbReference type="Pfam" id="PF22570"/>
    </source>
</evidence>
<keyword evidence="1" id="KW-0472">Membrane</keyword>
<keyword evidence="1" id="KW-0812">Transmembrane</keyword>
<protein>
    <recommendedName>
        <fullName evidence="2">LiaF transmembrane domain-containing protein</fullName>
    </recommendedName>
</protein>
<comment type="caution">
    <text evidence="3">The sequence shown here is derived from an EMBL/GenBank/DDBJ whole genome shotgun (WGS) entry which is preliminary data.</text>
</comment>
<gene>
    <name evidence="3" type="ORF">BFP71_04550</name>
</gene>
<organism evidence="3 4">
    <name type="scientific">Roseivirga misakiensis</name>
    <dbReference type="NCBI Taxonomy" id="1563681"/>
    <lineage>
        <taxon>Bacteria</taxon>
        <taxon>Pseudomonadati</taxon>
        <taxon>Bacteroidota</taxon>
        <taxon>Cytophagia</taxon>
        <taxon>Cytophagales</taxon>
        <taxon>Roseivirgaceae</taxon>
        <taxon>Roseivirga</taxon>
    </lineage>
</organism>
<dbReference type="EMBL" id="MDGQ01000003">
    <property type="protein sequence ID" value="OEK06930.1"/>
    <property type="molecule type" value="Genomic_DNA"/>
</dbReference>
<dbReference type="InterPro" id="IPR054331">
    <property type="entry name" value="LiaF_TM"/>
</dbReference>
<feature type="transmembrane region" description="Helical" evidence="1">
    <location>
        <begin position="103"/>
        <end position="121"/>
    </location>
</feature>
<proteinExistence type="predicted"/>
<feature type="transmembrane region" description="Helical" evidence="1">
    <location>
        <begin position="79"/>
        <end position="96"/>
    </location>
</feature>